<keyword evidence="2" id="KW-0472">Membrane</keyword>
<organism evidence="3 4">
    <name type="scientific">Candidatus Corynebacterium faecigallinarum</name>
    <dbReference type="NCBI Taxonomy" id="2838528"/>
    <lineage>
        <taxon>Bacteria</taxon>
        <taxon>Bacillati</taxon>
        <taxon>Actinomycetota</taxon>
        <taxon>Actinomycetes</taxon>
        <taxon>Mycobacteriales</taxon>
        <taxon>Corynebacteriaceae</taxon>
        <taxon>Corynebacterium</taxon>
    </lineage>
</organism>
<dbReference type="Proteomes" id="UP000823858">
    <property type="component" value="Unassembled WGS sequence"/>
</dbReference>
<feature type="transmembrane region" description="Helical" evidence="2">
    <location>
        <begin position="146"/>
        <end position="164"/>
    </location>
</feature>
<protein>
    <recommendedName>
        <fullName evidence="5">DUF998 domain-containing protein</fullName>
    </recommendedName>
</protein>
<reference evidence="3" key="1">
    <citation type="journal article" date="2021" name="PeerJ">
        <title>Extensive microbial diversity within the chicken gut microbiome revealed by metagenomics and culture.</title>
        <authorList>
            <person name="Gilroy R."/>
            <person name="Ravi A."/>
            <person name="Getino M."/>
            <person name="Pursley I."/>
            <person name="Horton D.L."/>
            <person name="Alikhan N.F."/>
            <person name="Baker D."/>
            <person name="Gharbi K."/>
            <person name="Hall N."/>
            <person name="Watson M."/>
            <person name="Adriaenssens E.M."/>
            <person name="Foster-Nyarko E."/>
            <person name="Jarju S."/>
            <person name="Secka A."/>
            <person name="Antonio M."/>
            <person name="Oren A."/>
            <person name="Chaudhuri R.R."/>
            <person name="La Ragione R."/>
            <person name="Hildebrand F."/>
            <person name="Pallen M.J."/>
        </authorList>
    </citation>
    <scope>NUCLEOTIDE SEQUENCE</scope>
    <source>
        <strain evidence="3">ChiHjej13B12-4958</strain>
    </source>
</reference>
<feature type="transmembrane region" description="Helical" evidence="2">
    <location>
        <begin position="96"/>
        <end position="126"/>
    </location>
</feature>
<dbReference type="AlphaFoldDB" id="A0A9D2TR85"/>
<feature type="transmembrane region" description="Helical" evidence="2">
    <location>
        <begin position="200"/>
        <end position="221"/>
    </location>
</feature>
<accession>A0A9D2TR85</accession>
<reference evidence="3" key="2">
    <citation type="submission" date="2021-04" db="EMBL/GenBank/DDBJ databases">
        <authorList>
            <person name="Gilroy R."/>
        </authorList>
    </citation>
    <scope>NUCLEOTIDE SEQUENCE</scope>
    <source>
        <strain evidence="3">ChiHjej13B12-4958</strain>
    </source>
</reference>
<evidence type="ECO:0000313" key="3">
    <source>
        <dbReference type="EMBL" id="HJC85814.1"/>
    </source>
</evidence>
<evidence type="ECO:0000256" key="1">
    <source>
        <dbReference type="SAM" id="MobiDB-lite"/>
    </source>
</evidence>
<dbReference type="EMBL" id="DWVP01000023">
    <property type="protein sequence ID" value="HJC85814.1"/>
    <property type="molecule type" value="Genomic_DNA"/>
</dbReference>
<comment type="caution">
    <text evidence="3">The sequence shown here is derived from an EMBL/GenBank/DDBJ whole genome shotgun (WGS) entry which is preliminary data.</text>
</comment>
<evidence type="ECO:0008006" key="5">
    <source>
        <dbReference type="Google" id="ProtNLM"/>
    </source>
</evidence>
<proteinExistence type="predicted"/>
<name>A0A9D2TR85_9CORY</name>
<feature type="transmembrane region" description="Helical" evidence="2">
    <location>
        <begin position="17"/>
        <end position="34"/>
    </location>
</feature>
<feature type="transmembrane region" description="Helical" evidence="2">
    <location>
        <begin position="176"/>
        <end position="194"/>
    </location>
</feature>
<feature type="transmembrane region" description="Helical" evidence="2">
    <location>
        <begin position="54"/>
        <end position="75"/>
    </location>
</feature>
<keyword evidence="2" id="KW-0812">Transmembrane</keyword>
<keyword evidence="2" id="KW-1133">Transmembrane helix</keyword>
<feature type="compositionally biased region" description="Polar residues" evidence="1">
    <location>
        <begin position="242"/>
        <end position="259"/>
    </location>
</feature>
<evidence type="ECO:0000313" key="4">
    <source>
        <dbReference type="Proteomes" id="UP000823858"/>
    </source>
</evidence>
<gene>
    <name evidence="3" type="ORF">H9751_09780</name>
</gene>
<evidence type="ECO:0000256" key="2">
    <source>
        <dbReference type="SAM" id="Phobius"/>
    </source>
</evidence>
<sequence length="259" mass="27188">MSIHTSDTSRTHARSRLIAGIIAGVGFAAFPLLRPWGDKSGDPTAVADAFASPLWVIAHLCGMVAWCVLVVAAWTHPARSPNPPQPQQSPHRSSRATGFLALGTAALLPFFGAETFALHVIGSTAVDQADLSLLDLESGIRNEPTAMTLFGVGLLAVAIGAALLARDTWRHGTPRWAGITMAVLVALYLPQFFAPDALRITHGVLLGTACVLWAVTSSWAAGRTDDNRSSSGPGIPTPSQPAQPSGTISTPSQRTSWLT</sequence>
<feature type="region of interest" description="Disordered" evidence="1">
    <location>
        <begin position="223"/>
        <end position="259"/>
    </location>
</feature>